<keyword evidence="2" id="KW-1185">Reference proteome</keyword>
<dbReference type="EMBL" id="AVOT02019368">
    <property type="protein sequence ID" value="MBW0506870.1"/>
    <property type="molecule type" value="Genomic_DNA"/>
</dbReference>
<evidence type="ECO:0000313" key="1">
    <source>
        <dbReference type="EMBL" id="MBW0506870.1"/>
    </source>
</evidence>
<dbReference type="SUPFAM" id="SSF56672">
    <property type="entry name" value="DNA/RNA polymerases"/>
    <property type="match status" value="1"/>
</dbReference>
<dbReference type="AlphaFoldDB" id="A0A9Q3DTN0"/>
<reference evidence="1" key="1">
    <citation type="submission" date="2021-03" db="EMBL/GenBank/DDBJ databases">
        <title>Draft genome sequence of rust myrtle Austropuccinia psidii MF-1, a brazilian biotype.</title>
        <authorList>
            <person name="Quecine M.C."/>
            <person name="Pachon D.M.R."/>
            <person name="Bonatelli M.L."/>
            <person name="Correr F.H."/>
            <person name="Franceschini L.M."/>
            <person name="Leite T.F."/>
            <person name="Margarido G.R.A."/>
            <person name="Almeida C.A."/>
            <person name="Ferrarezi J.A."/>
            <person name="Labate C.A."/>
        </authorList>
    </citation>
    <scope>NUCLEOTIDE SEQUENCE</scope>
    <source>
        <strain evidence="1">MF-1</strain>
    </source>
</reference>
<proteinExistence type="predicted"/>
<evidence type="ECO:0000313" key="2">
    <source>
        <dbReference type="Proteomes" id="UP000765509"/>
    </source>
</evidence>
<comment type="caution">
    <text evidence="1">The sequence shown here is derived from an EMBL/GenBank/DDBJ whole genome shotgun (WGS) entry which is preliminary data.</text>
</comment>
<gene>
    <name evidence="1" type="ORF">O181_046585</name>
</gene>
<dbReference type="InterPro" id="IPR043502">
    <property type="entry name" value="DNA/RNA_pol_sf"/>
</dbReference>
<sequence length="176" mass="20464">MNEDEVSLNFTTIQEGELSTLFYNKKEAFETDKQPLGVAITHEIDIILNIKGPYPPLLRRPAYTANPKSREALEIHIEELLHLGVIRKVGHNEEAEITTPVIVAWHNGKSRIVRDFRDLNIYTFADRYTIPKIQFSLTKISQEVYMSTMDSIKRLHQNVLTPRARKYLNYCSFWSV</sequence>
<dbReference type="Gene3D" id="3.10.10.10">
    <property type="entry name" value="HIV Type 1 Reverse Transcriptase, subunit A, domain 1"/>
    <property type="match status" value="1"/>
</dbReference>
<dbReference type="InterPro" id="IPR043128">
    <property type="entry name" value="Rev_trsase/Diguanyl_cyclase"/>
</dbReference>
<organism evidence="1 2">
    <name type="scientific">Austropuccinia psidii MF-1</name>
    <dbReference type="NCBI Taxonomy" id="1389203"/>
    <lineage>
        <taxon>Eukaryota</taxon>
        <taxon>Fungi</taxon>
        <taxon>Dikarya</taxon>
        <taxon>Basidiomycota</taxon>
        <taxon>Pucciniomycotina</taxon>
        <taxon>Pucciniomycetes</taxon>
        <taxon>Pucciniales</taxon>
        <taxon>Sphaerophragmiaceae</taxon>
        <taxon>Austropuccinia</taxon>
    </lineage>
</organism>
<dbReference type="Gene3D" id="3.30.70.270">
    <property type="match status" value="1"/>
</dbReference>
<dbReference type="Proteomes" id="UP000765509">
    <property type="component" value="Unassembled WGS sequence"/>
</dbReference>
<accession>A0A9Q3DTN0</accession>
<protein>
    <submittedName>
        <fullName evidence="1">Uncharacterized protein</fullName>
    </submittedName>
</protein>
<name>A0A9Q3DTN0_9BASI</name>